<dbReference type="OrthoDB" id="9802264at2"/>
<evidence type="ECO:0000313" key="6">
    <source>
        <dbReference type="EMBL" id="SDW82528.1"/>
    </source>
</evidence>
<dbReference type="InterPro" id="IPR017871">
    <property type="entry name" value="ABC_transporter-like_CS"/>
</dbReference>
<dbReference type="GO" id="GO:0022857">
    <property type="term" value="F:transmembrane transporter activity"/>
    <property type="evidence" value="ECO:0007669"/>
    <property type="project" value="UniProtKB-ARBA"/>
</dbReference>
<dbReference type="SMART" id="SM00382">
    <property type="entry name" value="AAA"/>
    <property type="match status" value="1"/>
</dbReference>
<dbReference type="GO" id="GO:0005524">
    <property type="term" value="F:ATP binding"/>
    <property type="evidence" value="ECO:0007669"/>
    <property type="project" value="UniProtKB-KW"/>
</dbReference>
<keyword evidence="3" id="KW-0547">Nucleotide-binding</keyword>
<feature type="domain" description="ABC transporter" evidence="5">
    <location>
        <begin position="5"/>
        <end position="233"/>
    </location>
</feature>
<name>A0A1H2WPU9_9FIRM</name>
<dbReference type="InterPro" id="IPR017911">
    <property type="entry name" value="MacB-like_ATP-bd"/>
</dbReference>
<dbReference type="RefSeq" id="WP_093751998.1">
    <property type="nucleotide sequence ID" value="NZ_FNNG01000004.1"/>
</dbReference>
<dbReference type="Gene3D" id="3.40.50.300">
    <property type="entry name" value="P-loop containing nucleotide triphosphate hydrolases"/>
    <property type="match status" value="1"/>
</dbReference>
<dbReference type="InterPro" id="IPR003439">
    <property type="entry name" value="ABC_transporter-like_ATP-bd"/>
</dbReference>
<dbReference type="InterPro" id="IPR027417">
    <property type="entry name" value="P-loop_NTPase"/>
</dbReference>
<dbReference type="Proteomes" id="UP000198828">
    <property type="component" value="Unassembled WGS sequence"/>
</dbReference>
<dbReference type="GO" id="GO:0098796">
    <property type="term" value="C:membrane protein complex"/>
    <property type="evidence" value="ECO:0007669"/>
    <property type="project" value="UniProtKB-ARBA"/>
</dbReference>
<reference evidence="6 7" key="1">
    <citation type="submission" date="2016-10" db="EMBL/GenBank/DDBJ databases">
        <authorList>
            <person name="de Groot N.N."/>
        </authorList>
    </citation>
    <scope>NUCLEOTIDE SEQUENCE [LARGE SCALE GENOMIC DNA]</scope>
    <source>
        <strain evidence="6 7">DSM 23310</strain>
    </source>
</reference>
<evidence type="ECO:0000313" key="7">
    <source>
        <dbReference type="Proteomes" id="UP000198828"/>
    </source>
</evidence>
<organism evidence="6 7">
    <name type="scientific">Tepidimicrobium xylanilyticum</name>
    <dbReference type="NCBI Taxonomy" id="1123352"/>
    <lineage>
        <taxon>Bacteria</taxon>
        <taxon>Bacillati</taxon>
        <taxon>Bacillota</taxon>
        <taxon>Tissierellia</taxon>
        <taxon>Tissierellales</taxon>
        <taxon>Tepidimicrobiaceae</taxon>
        <taxon>Tepidimicrobium</taxon>
    </lineage>
</organism>
<dbReference type="GO" id="GO:0016887">
    <property type="term" value="F:ATP hydrolysis activity"/>
    <property type="evidence" value="ECO:0007669"/>
    <property type="project" value="InterPro"/>
</dbReference>
<comment type="similarity">
    <text evidence="1">Belongs to the ABC transporter superfamily.</text>
</comment>
<dbReference type="CDD" id="cd03255">
    <property type="entry name" value="ABC_MJ0796_LolCDE_FtsE"/>
    <property type="match status" value="1"/>
</dbReference>
<evidence type="ECO:0000256" key="4">
    <source>
        <dbReference type="ARBA" id="ARBA00022840"/>
    </source>
</evidence>
<dbReference type="PROSITE" id="PS50893">
    <property type="entry name" value="ABC_TRANSPORTER_2"/>
    <property type="match status" value="1"/>
</dbReference>
<proteinExistence type="inferred from homology"/>
<sequence length="233" mass="26294">MEGYIKLKKVRKEFILGKNIIKAVNGIDLSIKKGEMLRIAGRSGSGKSTLLNLMAGLEKVTSGEIIIAGGHIEKMNERERIRFRRENIGFIFQSYNLLPQYTALENVALPLILRGVAPKEREKMAKEIMEQVGIYSHANHKPNEMSGGQQQRVGIARALVTNPPIVFADEPTGNLDTKTSEQVMELLEKLFKEKGTTFVLVSHDEDTRDYIEKTIYLEDGKIINSKLNKEENH</sequence>
<evidence type="ECO:0000256" key="2">
    <source>
        <dbReference type="ARBA" id="ARBA00022448"/>
    </source>
</evidence>
<dbReference type="FunFam" id="3.40.50.300:FF:000032">
    <property type="entry name" value="Export ABC transporter ATP-binding protein"/>
    <property type="match status" value="1"/>
</dbReference>
<protein>
    <submittedName>
        <fullName evidence="6">Putative ABC transport system ATP-binding protein</fullName>
    </submittedName>
</protein>
<gene>
    <name evidence="6" type="ORF">SAMN05660923_01308</name>
</gene>
<dbReference type="AlphaFoldDB" id="A0A1H2WPU9"/>
<keyword evidence="4 6" id="KW-0067">ATP-binding</keyword>
<dbReference type="InterPro" id="IPR003593">
    <property type="entry name" value="AAA+_ATPase"/>
</dbReference>
<dbReference type="Pfam" id="PF00005">
    <property type="entry name" value="ABC_tran"/>
    <property type="match status" value="1"/>
</dbReference>
<dbReference type="PROSITE" id="PS00211">
    <property type="entry name" value="ABC_TRANSPORTER_1"/>
    <property type="match status" value="1"/>
</dbReference>
<dbReference type="EMBL" id="FNNG01000004">
    <property type="protein sequence ID" value="SDW82528.1"/>
    <property type="molecule type" value="Genomic_DNA"/>
</dbReference>
<dbReference type="PANTHER" id="PTHR42798:SF6">
    <property type="entry name" value="CELL DIVISION ATP-BINDING PROTEIN FTSE"/>
    <property type="match status" value="1"/>
</dbReference>
<accession>A0A1H2WPU9</accession>
<evidence type="ECO:0000256" key="3">
    <source>
        <dbReference type="ARBA" id="ARBA00022741"/>
    </source>
</evidence>
<dbReference type="PANTHER" id="PTHR42798">
    <property type="entry name" value="LIPOPROTEIN-RELEASING SYSTEM ATP-BINDING PROTEIN LOLD"/>
    <property type="match status" value="1"/>
</dbReference>
<evidence type="ECO:0000259" key="5">
    <source>
        <dbReference type="PROSITE" id="PS50893"/>
    </source>
</evidence>
<keyword evidence="7" id="KW-1185">Reference proteome</keyword>
<dbReference type="SUPFAM" id="SSF52540">
    <property type="entry name" value="P-loop containing nucleoside triphosphate hydrolases"/>
    <property type="match status" value="1"/>
</dbReference>
<evidence type="ECO:0000256" key="1">
    <source>
        <dbReference type="ARBA" id="ARBA00005417"/>
    </source>
</evidence>
<keyword evidence="2" id="KW-0813">Transport</keyword>